<dbReference type="RefSeq" id="WP_120043281.1">
    <property type="nucleotide sequence ID" value="NZ_QZFU01000029.1"/>
</dbReference>
<reference evidence="4 5" key="1">
    <citation type="submission" date="2018-09" db="EMBL/GenBank/DDBJ databases">
        <title>YIM PH21274 draft genome.</title>
        <authorList>
            <person name="Miao C."/>
        </authorList>
    </citation>
    <scope>NUCLEOTIDE SEQUENCE [LARGE SCALE GENOMIC DNA]</scope>
    <source>
        <strain evidence="4 5">YIM PH 21724</strain>
    </source>
</reference>
<dbReference type="InterPro" id="IPR041916">
    <property type="entry name" value="Anti_sigma_zinc_sf"/>
</dbReference>
<proteinExistence type="predicted"/>
<accession>A0A3A4KAT4</accession>
<gene>
    <name evidence="4" type="ORF">D5S18_23720</name>
</gene>
<feature type="domain" description="Anti-sigma-K factor RskA N-terminal" evidence="3">
    <location>
        <begin position="6"/>
        <end position="52"/>
    </location>
</feature>
<sequence>MHDDRIDLAHTVALGSIDDEDQHAIAELSDTEDPALRTEFVAAVRSTEDALAALAETTALAPPSALRARLLATIAAEQPPVAS</sequence>
<keyword evidence="1" id="KW-0805">Transcription regulation</keyword>
<dbReference type="Proteomes" id="UP000266677">
    <property type="component" value="Unassembled WGS sequence"/>
</dbReference>
<dbReference type="Gene3D" id="1.10.10.1320">
    <property type="entry name" value="Anti-sigma factor, zinc-finger domain"/>
    <property type="match status" value="1"/>
</dbReference>
<evidence type="ECO:0000313" key="4">
    <source>
        <dbReference type="EMBL" id="RJO72178.1"/>
    </source>
</evidence>
<evidence type="ECO:0000256" key="1">
    <source>
        <dbReference type="ARBA" id="ARBA00023015"/>
    </source>
</evidence>
<dbReference type="Pfam" id="PF22618">
    <property type="entry name" value="RskA_N"/>
    <property type="match status" value="1"/>
</dbReference>
<dbReference type="OrthoDB" id="4570841at2"/>
<dbReference type="AlphaFoldDB" id="A0A3A4KAT4"/>
<dbReference type="InterPro" id="IPR053877">
    <property type="entry name" value="RskA_N"/>
</dbReference>
<organism evidence="4 5">
    <name type="scientific">Nocardia panacis</name>
    <dbReference type="NCBI Taxonomy" id="2340916"/>
    <lineage>
        <taxon>Bacteria</taxon>
        <taxon>Bacillati</taxon>
        <taxon>Actinomycetota</taxon>
        <taxon>Actinomycetes</taxon>
        <taxon>Mycobacteriales</taxon>
        <taxon>Nocardiaceae</taxon>
        <taxon>Nocardia</taxon>
    </lineage>
</organism>
<evidence type="ECO:0000313" key="5">
    <source>
        <dbReference type="Proteomes" id="UP000266677"/>
    </source>
</evidence>
<keyword evidence="5" id="KW-1185">Reference proteome</keyword>
<name>A0A3A4KAT4_9NOCA</name>
<evidence type="ECO:0000259" key="3">
    <source>
        <dbReference type="Pfam" id="PF22618"/>
    </source>
</evidence>
<evidence type="ECO:0000256" key="2">
    <source>
        <dbReference type="ARBA" id="ARBA00023163"/>
    </source>
</evidence>
<comment type="caution">
    <text evidence="4">The sequence shown here is derived from an EMBL/GenBank/DDBJ whole genome shotgun (WGS) entry which is preliminary data.</text>
</comment>
<dbReference type="EMBL" id="QZFU01000029">
    <property type="protein sequence ID" value="RJO72178.1"/>
    <property type="molecule type" value="Genomic_DNA"/>
</dbReference>
<keyword evidence="2" id="KW-0804">Transcription</keyword>
<protein>
    <recommendedName>
        <fullName evidence="3">Anti-sigma-K factor RskA N-terminal domain-containing protein</fullName>
    </recommendedName>
</protein>